<keyword evidence="6" id="KW-1185">Reference proteome</keyword>
<dbReference type="HOGENOM" id="CLU_091028_0_0_6"/>
<dbReference type="InterPro" id="IPR014729">
    <property type="entry name" value="Rossmann-like_a/b/a_fold"/>
</dbReference>
<reference evidence="5 6" key="1">
    <citation type="journal article" date="2012" name="Stand. Genomic Sci.">
        <title>Complete genome sequence of Marinomonas posidonica type strain (IVIA-Po-181(T)).</title>
        <authorList>
            <person name="Lucas-Elio P."/>
            <person name="Goodwin L."/>
            <person name="Woyke T."/>
            <person name="Pitluck S."/>
            <person name="Nolan M."/>
            <person name="Kyrpides N.C."/>
            <person name="Detter J.C."/>
            <person name="Copeland A."/>
            <person name="Lu M."/>
            <person name="Bruce D."/>
            <person name="Detter C."/>
            <person name="Tapia R."/>
            <person name="Han S."/>
            <person name="Land M.L."/>
            <person name="Ivanova N."/>
            <person name="Mikhailova N."/>
            <person name="Johnston A.W."/>
            <person name="Sanchez-Amat A."/>
        </authorList>
    </citation>
    <scope>NUCLEOTIDE SEQUENCE [LARGE SCALE GENOMIC DNA]</scope>
    <source>
        <strain evidence="6">CECT 7376 / NCIMB 14433 / IVIA-Po-181</strain>
    </source>
</reference>
<evidence type="ECO:0000256" key="3">
    <source>
        <dbReference type="ARBA" id="ARBA00022982"/>
    </source>
</evidence>
<feature type="domain" description="Electron transfer flavoprotein alpha/beta-subunit N-terminal" evidence="4">
    <location>
        <begin position="40"/>
        <end position="197"/>
    </location>
</feature>
<dbReference type="SUPFAM" id="SSF52402">
    <property type="entry name" value="Adenine nucleotide alpha hydrolases-like"/>
    <property type="match status" value="1"/>
</dbReference>
<dbReference type="STRING" id="491952.Mar181_1367"/>
<dbReference type="AlphaFoldDB" id="F6CWR0"/>
<dbReference type="eggNOG" id="COG2086">
    <property type="taxonomic scope" value="Bacteria"/>
</dbReference>
<dbReference type="InterPro" id="IPR012255">
    <property type="entry name" value="ETF_b"/>
</dbReference>
<dbReference type="Pfam" id="PF01012">
    <property type="entry name" value="ETF"/>
    <property type="match status" value="1"/>
</dbReference>
<evidence type="ECO:0000259" key="4">
    <source>
        <dbReference type="Pfam" id="PF01012"/>
    </source>
</evidence>
<proteinExistence type="inferred from homology"/>
<protein>
    <submittedName>
        <fullName evidence="5">Electron transfer flavoprotein alpha/beta-subunit</fullName>
    </submittedName>
</protein>
<name>F6CWR0_MARPP</name>
<dbReference type="Proteomes" id="UP000009230">
    <property type="component" value="Chromosome"/>
</dbReference>
<accession>F6CWR0</accession>
<dbReference type="Gene3D" id="3.40.50.620">
    <property type="entry name" value="HUPs"/>
    <property type="match status" value="1"/>
</dbReference>
<evidence type="ECO:0000313" key="5">
    <source>
        <dbReference type="EMBL" id="AEF54410.1"/>
    </source>
</evidence>
<dbReference type="InterPro" id="IPR014730">
    <property type="entry name" value="ETF_a/b_N"/>
</dbReference>
<gene>
    <name evidence="5" type="ordered locus">Mar181_1367</name>
</gene>
<dbReference type="RefSeq" id="WP_013795885.1">
    <property type="nucleotide sequence ID" value="NC_015559.1"/>
</dbReference>
<organism evidence="5 6">
    <name type="scientific">Marinomonas posidonica (strain CECT 7376 / NCIMB 14433 / IVIA-Po-181)</name>
    <dbReference type="NCBI Taxonomy" id="491952"/>
    <lineage>
        <taxon>Bacteria</taxon>
        <taxon>Pseudomonadati</taxon>
        <taxon>Pseudomonadota</taxon>
        <taxon>Gammaproteobacteria</taxon>
        <taxon>Oceanospirillales</taxon>
        <taxon>Oceanospirillaceae</taxon>
        <taxon>Marinomonas</taxon>
    </lineage>
</organism>
<dbReference type="GO" id="GO:0009055">
    <property type="term" value="F:electron transfer activity"/>
    <property type="evidence" value="ECO:0007669"/>
    <property type="project" value="InterPro"/>
</dbReference>
<dbReference type="PANTHER" id="PTHR21294:SF8">
    <property type="entry name" value="ELECTRON TRANSFER FLAVOPROTEIN SUBUNIT BETA"/>
    <property type="match status" value="1"/>
</dbReference>
<keyword evidence="2" id="KW-0813">Transport</keyword>
<sequence>MLLKPSSMPSDEAKYKALVCVSIGQHPQSGRERRADQDGRAVEMGLNLQGRQLVDLSVVHAGQATSPVLRQYAGMGLSCMTVLSQHQGDDALSAMLDYVKDQQADFLLMGTRSETGESSGLLPYLLAEKLGWPLVPRIAEIQSIEKGVAQILLALPRGQRRSVAVSLPFVATVDNAATAARQTAFGPGMRANIEVVESLSAIDQEASEWQFQPAKARSKRMKVVKAKSAADRFKAATAKAAGGGGKVMKNESVEEKANAIFDFLLEEKVIR</sequence>
<dbReference type="KEGG" id="mpc:Mar181_1367"/>
<evidence type="ECO:0000256" key="1">
    <source>
        <dbReference type="ARBA" id="ARBA00007557"/>
    </source>
</evidence>
<evidence type="ECO:0000313" key="6">
    <source>
        <dbReference type="Proteomes" id="UP000009230"/>
    </source>
</evidence>
<keyword evidence="3" id="KW-0249">Electron transport</keyword>
<dbReference type="EMBL" id="CP002771">
    <property type="protein sequence ID" value="AEF54410.1"/>
    <property type="molecule type" value="Genomic_DNA"/>
</dbReference>
<dbReference type="PANTHER" id="PTHR21294">
    <property type="entry name" value="ELECTRON TRANSFER FLAVOPROTEIN BETA-SUBUNIT"/>
    <property type="match status" value="1"/>
</dbReference>
<comment type="similarity">
    <text evidence="1">Belongs to the ETF beta-subunit/FixA family.</text>
</comment>
<evidence type="ECO:0000256" key="2">
    <source>
        <dbReference type="ARBA" id="ARBA00022448"/>
    </source>
</evidence>